<protein>
    <submittedName>
        <fullName evidence="2">Uncharacterized protein</fullName>
    </submittedName>
</protein>
<evidence type="ECO:0000313" key="2">
    <source>
        <dbReference type="EMBL" id="TXS96037.1"/>
    </source>
</evidence>
<name>A0A5C9A8Y5_9GAMM</name>
<proteinExistence type="predicted"/>
<dbReference type="RefSeq" id="WP_148066307.1">
    <property type="nucleotide sequence ID" value="NZ_VRZA01000001.1"/>
</dbReference>
<dbReference type="EMBL" id="VRZA01000001">
    <property type="protein sequence ID" value="TXS96037.1"/>
    <property type="molecule type" value="Genomic_DNA"/>
</dbReference>
<reference evidence="2 3" key="1">
    <citation type="submission" date="2019-08" db="EMBL/GenBank/DDBJ databases">
        <title>Parahaliea maris sp. nov., isolated from the surface seawater.</title>
        <authorList>
            <person name="Liu Y."/>
        </authorList>
    </citation>
    <scope>NUCLEOTIDE SEQUENCE [LARGE SCALE GENOMIC DNA]</scope>
    <source>
        <strain evidence="2 3">HSLHS9</strain>
    </source>
</reference>
<organism evidence="2 3">
    <name type="scientific">Parahaliea maris</name>
    <dbReference type="NCBI Taxonomy" id="2716870"/>
    <lineage>
        <taxon>Bacteria</taxon>
        <taxon>Pseudomonadati</taxon>
        <taxon>Pseudomonadota</taxon>
        <taxon>Gammaproteobacteria</taxon>
        <taxon>Cellvibrionales</taxon>
        <taxon>Halieaceae</taxon>
        <taxon>Parahaliea</taxon>
    </lineage>
</organism>
<evidence type="ECO:0000256" key="1">
    <source>
        <dbReference type="SAM" id="MobiDB-lite"/>
    </source>
</evidence>
<gene>
    <name evidence="2" type="ORF">FV139_00580</name>
</gene>
<comment type="caution">
    <text evidence="2">The sequence shown here is derived from an EMBL/GenBank/DDBJ whole genome shotgun (WGS) entry which is preliminary data.</text>
</comment>
<feature type="region of interest" description="Disordered" evidence="1">
    <location>
        <begin position="234"/>
        <end position="293"/>
    </location>
</feature>
<feature type="compositionally biased region" description="Low complexity" evidence="1">
    <location>
        <begin position="256"/>
        <end position="269"/>
    </location>
</feature>
<evidence type="ECO:0000313" key="3">
    <source>
        <dbReference type="Proteomes" id="UP000321039"/>
    </source>
</evidence>
<feature type="region of interest" description="Disordered" evidence="1">
    <location>
        <begin position="32"/>
        <end position="58"/>
    </location>
</feature>
<dbReference type="AlphaFoldDB" id="A0A5C9A8Y5"/>
<dbReference type="Proteomes" id="UP000321039">
    <property type="component" value="Unassembled WGS sequence"/>
</dbReference>
<sequence length="293" mass="31976">MDTLAEREKHILAQADALNAILSQTNIPQAAQAAEMRSREQAASRLARQRAGQSRDDLLLAEALRRSRDKGAGPFKGTGMEAQMLNEAYRQSVGGGQMSHDDFMRDVASQRLGRQTTVATPEGTYITPGYDTSFMGGRRGTPDFVPKPPTEGEKRGQYTTSNLRQLNNAASEMVPSITDAAAEQYAPEFLKGYFTSDEYKAMNNRAREWAATLVFMRSGATARKDEVDAAMQNFWPQPGDGPQDVQRKAQMREEAMATAEAAYAQRQGGTPPGTGQPPPAKRVIKFGDLPPGS</sequence>
<feature type="compositionally biased region" description="Basic and acidic residues" evidence="1">
    <location>
        <begin position="245"/>
        <end position="255"/>
    </location>
</feature>
<keyword evidence="3" id="KW-1185">Reference proteome</keyword>
<accession>A0A5C9A8Y5</accession>